<dbReference type="Gene3D" id="3.30.2280.10">
    <property type="entry name" value="Hypothetical protein (hspc210)"/>
    <property type="match status" value="1"/>
</dbReference>
<dbReference type="SUPFAM" id="SSF103107">
    <property type="entry name" value="Hypothetical protein c14orf129, hspc210"/>
    <property type="match status" value="1"/>
</dbReference>
<dbReference type="Pfam" id="PF05303">
    <property type="entry name" value="GSKIP_dom"/>
    <property type="match status" value="1"/>
</dbReference>
<sequence>MMSDSFVDHLTASDGEKLCSIEAKAAVKETAFGVRDIRIAEALPFSDSLAYLNLTTLEGERLCVEISVEGFRPVGIFYDDVIGPVPPPPSHSREDAKPAVAETYETIYALLSARSAGFRHRFSEKLAERLAELQSETN</sequence>
<dbReference type="InterPro" id="IPR023231">
    <property type="entry name" value="GSKIP_dom_sf"/>
</dbReference>
<evidence type="ECO:0000256" key="1">
    <source>
        <dbReference type="ARBA" id="ARBA00009571"/>
    </source>
</evidence>
<comment type="similarity">
    <text evidence="1">Belongs to the GSKIP family.</text>
</comment>
<protein>
    <submittedName>
        <fullName evidence="3">DUF727 domain-containing protein</fullName>
    </submittedName>
</protein>
<dbReference type="InterPro" id="IPR037395">
    <property type="entry name" value="GSKIP"/>
</dbReference>
<proteinExistence type="inferred from homology"/>
<dbReference type="GO" id="GO:0060828">
    <property type="term" value="P:regulation of canonical Wnt signaling pathway"/>
    <property type="evidence" value="ECO:0007669"/>
    <property type="project" value="InterPro"/>
</dbReference>
<name>A0A5K3EPJ3_MESCO</name>
<organism evidence="3">
    <name type="scientific">Mesocestoides corti</name>
    <name type="common">Flatworm</name>
    <dbReference type="NCBI Taxonomy" id="53468"/>
    <lineage>
        <taxon>Eukaryota</taxon>
        <taxon>Metazoa</taxon>
        <taxon>Spiralia</taxon>
        <taxon>Lophotrochozoa</taxon>
        <taxon>Platyhelminthes</taxon>
        <taxon>Cestoda</taxon>
        <taxon>Eucestoda</taxon>
        <taxon>Cyclophyllidea</taxon>
        <taxon>Mesocestoididae</taxon>
        <taxon>Mesocestoides</taxon>
    </lineage>
</organism>
<dbReference type="GO" id="GO:0019207">
    <property type="term" value="F:kinase regulator activity"/>
    <property type="evidence" value="ECO:0007669"/>
    <property type="project" value="TreeGrafter"/>
</dbReference>
<dbReference type="GO" id="GO:0005737">
    <property type="term" value="C:cytoplasm"/>
    <property type="evidence" value="ECO:0007669"/>
    <property type="project" value="TreeGrafter"/>
</dbReference>
<dbReference type="PANTHER" id="PTHR12490">
    <property type="entry name" value="GSK3B-INTERACTING PROTEIN"/>
    <property type="match status" value="1"/>
</dbReference>
<feature type="domain" description="GSKIP" evidence="2">
    <location>
        <begin position="20"/>
        <end position="133"/>
    </location>
</feature>
<evidence type="ECO:0000313" key="3">
    <source>
        <dbReference type="WBParaSite" id="MCU_002047-RA"/>
    </source>
</evidence>
<dbReference type="PANTHER" id="PTHR12490:SF4">
    <property type="entry name" value="GSK3B-INTERACTING PROTEIN"/>
    <property type="match status" value="1"/>
</dbReference>
<reference evidence="3" key="1">
    <citation type="submission" date="2019-11" db="UniProtKB">
        <authorList>
            <consortium name="WormBaseParasite"/>
        </authorList>
    </citation>
    <scope>IDENTIFICATION</scope>
</reference>
<dbReference type="GO" id="GO:0051018">
    <property type="term" value="F:protein kinase A binding"/>
    <property type="evidence" value="ECO:0007669"/>
    <property type="project" value="TreeGrafter"/>
</dbReference>
<dbReference type="WBParaSite" id="MCU_002047-RA">
    <property type="protein sequence ID" value="MCU_002047-RA"/>
    <property type="gene ID" value="MCU_002047"/>
</dbReference>
<accession>A0A5K3EPJ3</accession>
<evidence type="ECO:0000259" key="2">
    <source>
        <dbReference type="Pfam" id="PF05303"/>
    </source>
</evidence>
<dbReference type="AlphaFoldDB" id="A0A5K3EPJ3"/>
<dbReference type="InterPro" id="IPR007967">
    <property type="entry name" value="GSKIP_dom"/>
</dbReference>